<evidence type="ECO:0000313" key="2">
    <source>
        <dbReference type="Proteomes" id="UP001054945"/>
    </source>
</evidence>
<protein>
    <submittedName>
        <fullName evidence="1">Uncharacterized protein</fullName>
    </submittedName>
</protein>
<reference evidence="1 2" key="1">
    <citation type="submission" date="2021-06" db="EMBL/GenBank/DDBJ databases">
        <title>Caerostris extrusa draft genome.</title>
        <authorList>
            <person name="Kono N."/>
            <person name="Arakawa K."/>
        </authorList>
    </citation>
    <scope>NUCLEOTIDE SEQUENCE [LARGE SCALE GENOMIC DNA]</scope>
</reference>
<gene>
    <name evidence="1" type="ORF">CEXT_33391</name>
</gene>
<organism evidence="1 2">
    <name type="scientific">Caerostris extrusa</name>
    <name type="common">Bark spider</name>
    <name type="synonym">Caerostris bankana</name>
    <dbReference type="NCBI Taxonomy" id="172846"/>
    <lineage>
        <taxon>Eukaryota</taxon>
        <taxon>Metazoa</taxon>
        <taxon>Ecdysozoa</taxon>
        <taxon>Arthropoda</taxon>
        <taxon>Chelicerata</taxon>
        <taxon>Arachnida</taxon>
        <taxon>Araneae</taxon>
        <taxon>Araneomorphae</taxon>
        <taxon>Entelegynae</taxon>
        <taxon>Araneoidea</taxon>
        <taxon>Araneidae</taxon>
        <taxon>Caerostris</taxon>
    </lineage>
</organism>
<dbReference type="Proteomes" id="UP001054945">
    <property type="component" value="Unassembled WGS sequence"/>
</dbReference>
<keyword evidence="2" id="KW-1185">Reference proteome</keyword>
<dbReference type="EMBL" id="BPLR01010653">
    <property type="protein sequence ID" value="GIY40749.1"/>
    <property type="molecule type" value="Genomic_DNA"/>
</dbReference>
<proteinExistence type="predicted"/>
<accession>A0AAV4T6C9</accession>
<dbReference type="AlphaFoldDB" id="A0AAV4T6C9"/>
<name>A0AAV4T6C9_CAEEX</name>
<comment type="caution">
    <text evidence="1">The sequence shown here is derived from an EMBL/GenBank/DDBJ whole genome shotgun (WGS) entry which is preliminary data.</text>
</comment>
<evidence type="ECO:0000313" key="1">
    <source>
        <dbReference type="EMBL" id="GIY40749.1"/>
    </source>
</evidence>
<sequence>MWLDWTGQLVVFPPPRLQLVYRDLNTELKGELSVLRALPNDISDDRSTFSNSMGCVFVWLFDGYQASTENGSSEIWIWNCTTGFLIGGEVLV</sequence>